<feature type="region of interest" description="Disordered" evidence="2">
    <location>
        <begin position="26"/>
        <end position="62"/>
    </location>
</feature>
<dbReference type="EMBL" id="JABCKV010000252">
    <property type="protein sequence ID" value="KAG5641762.1"/>
    <property type="molecule type" value="Genomic_DNA"/>
</dbReference>
<dbReference type="Gene3D" id="1.20.1310.10">
    <property type="entry name" value="Cullin Repeats"/>
    <property type="match status" value="1"/>
</dbReference>
<dbReference type="Pfam" id="PF00888">
    <property type="entry name" value="Cullin"/>
    <property type="match status" value="1"/>
</dbReference>
<gene>
    <name evidence="4" type="ORF">DXG03_004274</name>
</gene>
<keyword evidence="5" id="KW-1185">Reference proteome</keyword>
<evidence type="ECO:0000259" key="3">
    <source>
        <dbReference type="Pfam" id="PF00888"/>
    </source>
</evidence>
<sequence>MTDVFTLLTLPNTSNAFTSLRSTTTETLDYGSASPRRKTARLDTDSDAASASRSNRTRPQGPIKIRIIGNSANKPVEENSHLGLLRRTIRTILTLDASEGLPATYEGIYSACCSVVTVANKGEGLYGIYKLELEQCIGRLEHHLTSHPIAEGEAATWVVELVRVCGWFEKQIVYSGFQNYFVQITHEFYTAESEELSQTMEADPKGFFRHGYLRIEEEEQRVRELLPIGSWAIVRETVEQSLWPNRLEWLANESTLPVQNKRQMPDL</sequence>
<comment type="similarity">
    <text evidence="1">Belongs to the cullin family.</text>
</comment>
<evidence type="ECO:0000313" key="5">
    <source>
        <dbReference type="Proteomes" id="UP000775547"/>
    </source>
</evidence>
<reference evidence="4" key="1">
    <citation type="submission" date="2020-07" db="EMBL/GenBank/DDBJ databases">
        <authorList>
            <person name="Nieuwenhuis M."/>
            <person name="Van De Peppel L.J.J."/>
        </authorList>
    </citation>
    <scope>NUCLEOTIDE SEQUENCE</scope>
    <source>
        <strain evidence="4">AP01</strain>
        <tissue evidence="4">Mycelium</tissue>
    </source>
</reference>
<feature type="compositionally biased region" description="Low complexity" evidence="2">
    <location>
        <begin position="47"/>
        <end position="58"/>
    </location>
</feature>
<evidence type="ECO:0000313" key="4">
    <source>
        <dbReference type="EMBL" id="KAG5641762.1"/>
    </source>
</evidence>
<dbReference type="InterPro" id="IPR016159">
    <property type="entry name" value="Cullin_repeat-like_dom_sf"/>
</dbReference>
<feature type="domain" description="Cullin N-terminal" evidence="3">
    <location>
        <begin position="173"/>
        <end position="254"/>
    </location>
</feature>
<reference evidence="4" key="2">
    <citation type="submission" date="2021-10" db="EMBL/GenBank/DDBJ databases">
        <title>Phylogenomics reveals ancestral predisposition of the termite-cultivated fungus Termitomyces towards a domesticated lifestyle.</title>
        <authorList>
            <person name="Auxier B."/>
            <person name="Grum-Grzhimaylo A."/>
            <person name="Cardenas M.E."/>
            <person name="Lodge J.D."/>
            <person name="Laessoe T."/>
            <person name="Pedersen O."/>
            <person name="Smith M.E."/>
            <person name="Kuyper T.W."/>
            <person name="Franco-Molano E.A."/>
            <person name="Baroni T.J."/>
            <person name="Aanen D.K."/>
        </authorList>
    </citation>
    <scope>NUCLEOTIDE SEQUENCE</scope>
    <source>
        <strain evidence="4">AP01</strain>
        <tissue evidence="4">Mycelium</tissue>
    </source>
</reference>
<dbReference type="OrthoDB" id="27073at2759"/>
<accession>A0A9P7G0B4</accession>
<organism evidence="4 5">
    <name type="scientific">Asterophora parasitica</name>
    <dbReference type="NCBI Taxonomy" id="117018"/>
    <lineage>
        <taxon>Eukaryota</taxon>
        <taxon>Fungi</taxon>
        <taxon>Dikarya</taxon>
        <taxon>Basidiomycota</taxon>
        <taxon>Agaricomycotina</taxon>
        <taxon>Agaricomycetes</taxon>
        <taxon>Agaricomycetidae</taxon>
        <taxon>Agaricales</taxon>
        <taxon>Tricholomatineae</taxon>
        <taxon>Lyophyllaceae</taxon>
        <taxon>Asterophora</taxon>
    </lineage>
</organism>
<proteinExistence type="inferred from homology"/>
<evidence type="ECO:0000256" key="1">
    <source>
        <dbReference type="ARBA" id="ARBA00006019"/>
    </source>
</evidence>
<name>A0A9P7G0B4_9AGAR</name>
<dbReference type="AlphaFoldDB" id="A0A9P7G0B4"/>
<dbReference type="SUPFAM" id="SSF74788">
    <property type="entry name" value="Cullin repeat-like"/>
    <property type="match status" value="1"/>
</dbReference>
<comment type="caution">
    <text evidence="4">The sequence shown here is derived from an EMBL/GenBank/DDBJ whole genome shotgun (WGS) entry which is preliminary data.</text>
</comment>
<protein>
    <recommendedName>
        <fullName evidence="3">Cullin N-terminal domain-containing protein</fullName>
    </recommendedName>
</protein>
<evidence type="ECO:0000256" key="2">
    <source>
        <dbReference type="SAM" id="MobiDB-lite"/>
    </source>
</evidence>
<dbReference type="Proteomes" id="UP000775547">
    <property type="component" value="Unassembled WGS sequence"/>
</dbReference>
<dbReference type="InterPro" id="IPR001373">
    <property type="entry name" value="Cullin_N"/>
</dbReference>